<sequence>MASKSQVTYNKKQREKEKALKRKIKDEKRLSKKDTINKGLEINWEIAPKNRTLTQTERESKEANRLNHINI</sequence>
<name>A0ABW3I4G6_9FLAO</name>
<feature type="compositionally biased region" description="Basic and acidic residues" evidence="1">
    <location>
        <begin position="12"/>
        <end position="26"/>
    </location>
</feature>
<gene>
    <name evidence="2" type="ORF">ACFQ1O_12185</name>
</gene>
<reference evidence="3" key="1">
    <citation type="journal article" date="2019" name="Int. J. Syst. Evol. Microbiol.">
        <title>The Global Catalogue of Microorganisms (GCM) 10K type strain sequencing project: providing services to taxonomists for standard genome sequencing and annotation.</title>
        <authorList>
            <consortium name="The Broad Institute Genomics Platform"/>
            <consortium name="The Broad Institute Genome Sequencing Center for Infectious Disease"/>
            <person name="Wu L."/>
            <person name="Ma J."/>
        </authorList>
    </citation>
    <scope>NUCLEOTIDE SEQUENCE [LARGE SCALE GENOMIC DNA]</scope>
    <source>
        <strain evidence="3">CCUG 62114</strain>
    </source>
</reference>
<dbReference type="RefSeq" id="WP_377716312.1">
    <property type="nucleotide sequence ID" value="NZ_JBHTJM010000010.1"/>
</dbReference>
<dbReference type="Proteomes" id="UP001596997">
    <property type="component" value="Unassembled WGS sequence"/>
</dbReference>
<accession>A0ABW3I4G6</accession>
<evidence type="ECO:0000313" key="2">
    <source>
        <dbReference type="EMBL" id="MFD0964764.1"/>
    </source>
</evidence>
<proteinExistence type="predicted"/>
<evidence type="ECO:0000256" key="1">
    <source>
        <dbReference type="SAM" id="MobiDB-lite"/>
    </source>
</evidence>
<organism evidence="2 3">
    <name type="scientific">Pseudofulvibacter geojedonensis</name>
    <dbReference type="NCBI Taxonomy" id="1123758"/>
    <lineage>
        <taxon>Bacteria</taxon>
        <taxon>Pseudomonadati</taxon>
        <taxon>Bacteroidota</taxon>
        <taxon>Flavobacteriia</taxon>
        <taxon>Flavobacteriales</taxon>
        <taxon>Flavobacteriaceae</taxon>
        <taxon>Pseudofulvibacter</taxon>
    </lineage>
</organism>
<keyword evidence="3" id="KW-1185">Reference proteome</keyword>
<feature type="compositionally biased region" description="Polar residues" evidence="1">
    <location>
        <begin position="1"/>
        <end position="10"/>
    </location>
</feature>
<evidence type="ECO:0000313" key="3">
    <source>
        <dbReference type="Proteomes" id="UP001596997"/>
    </source>
</evidence>
<comment type="caution">
    <text evidence="2">The sequence shown here is derived from an EMBL/GenBank/DDBJ whole genome shotgun (WGS) entry which is preliminary data.</text>
</comment>
<protein>
    <submittedName>
        <fullName evidence="2">Uncharacterized protein</fullName>
    </submittedName>
</protein>
<dbReference type="EMBL" id="JBHTJM010000010">
    <property type="protein sequence ID" value="MFD0964764.1"/>
    <property type="molecule type" value="Genomic_DNA"/>
</dbReference>
<feature type="region of interest" description="Disordered" evidence="1">
    <location>
        <begin position="1"/>
        <end position="26"/>
    </location>
</feature>